<evidence type="ECO:0000313" key="1">
    <source>
        <dbReference type="EMBL" id="WOT03388.1"/>
    </source>
</evidence>
<proteinExistence type="predicted"/>
<dbReference type="KEGG" id="cpyr:CYJ47_06445"/>
<dbReference type="AlphaFoldDB" id="A0AAF0YXP7"/>
<accession>A0AAF0YXP7</accession>
<organism evidence="1 2">
    <name type="scientific">Corynebacterium pyruviciproducens</name>
    <dbReference type="NCBI Taxonomy" id="598660"/>
    <lineage>
        <taxon>Bacteria</taxon>
        <taxon>Bacillati</taxon>
        <taxon>Actinomycetota</taxon>
        <taxon>Actinomycetes</taxon>
        <taxon>Mycobacteriales</taxon>
        <taxon>Corynebacteriaceae</taxon>
        <taxon>Corynebacterium</taxon>
    </lineage>
</organism>
<dbReference type="EMBL" id="CP136958">
    <property type="protein sequence ID" value="WOT03388.1"/>
    <property type="molecule type" value="Genomic_DNA"/>
</dbReference>
<evidence type="ECO:0000313" key="2">
    <source>
        <dbReference type="Proteomes" id="UP000234560"/>
    </source>
</evidence>
<reference evidence="1" key="1">
    <citation type="submission" date="2017-12" db="EMBL/GenBank/DDBJ databases">
        <authorList>
            <person name="Thomas-White K."/>
            <person name="Wolfe A.J."/>
        </authorList>
    </citation>
    <scope>NUCLEOTIDE SEQUENCE</scope>
    <source>
        <strain evidence="1">UMB0763</strain>
    </source>
</reference>
<dbReference type="Proteomes" id="UP000234560">
    <property type="component" value="Chromosome"/>
</dbReference>
<gene>
    <name evidence="1" type="ORF">CYJ47_06445</name>
</gene>
<sequence>MTCGLKDDSIEATPDAIAEFEELEEAVRGGLAPLMPAELLEEYLRGQALESQVLS</sequence>
<protein>
    <submittedName>
        <fullName evidence="1">Uncharacterized protein</fullName>
    </submittedName>
</protein>
<name>A0AAF0YXP7_9CORY</name>
<reference evidence="1" key="2">
    <citation type="submission" date="2023-10" db="EMBL/GenBank/DDBJ databases">
        <authorList>
            <person name="Choi B."/>
        </authorList>
    </citation>
    <scope>NUCLEOTIDE SEQUENCE</scope>
    <source>
        <strain evidence="1">UMB0763</strain>
    </source>
</reference>
<dbReference type="RefSeq" id="WP_180805586.1">
    <property type="nucleotide sequence ID" value="NZ_CP136958.1"/>
</dbReference>